<comment type="caution">
    <text evidence="2">The sequence shown here is derived from an EMBL/GenBank/DDBJ whole genome shotgun (WGS) entry which is preliminary data.</text>
</comment>
<dbReference type="AlphaFoldDB" id="A0AAV7S0D0"/>
<gene>
    <name evidence="2" type="ORF">NDU88_009910</name>
</gene>
<feature type="region of interest" description="Disordered" evidence="1">
    <location>
        <begin position="1"/>
        <end position="42"/>
    </location>
</feature>
<feature type="compositionally biased region" description="Polar residues" evidence="1">
    <location>
        <begin position="1"/>
        <end position="11"/>
    </location>
</feature>
<organism evidence="2 3">
    <name type="scientific">Pleurodeles waltl</name>
    <name type="common">Iberian ribbed newt</name>
    <dbReference type="NCBI Taxonomy" id="8319"/>
    <lineage>
        <taxon>Eukaryota</taxon>
        <taxon>Metazoa</taxon>
        <taxon>Chordata</taxon>
        <taxon>Craniata</taxon>
        <taxon>Vertebrata</taxon>
        <taxon>Euteleostomi</taxon>
        <taxon>Amphibia</taxon>
        <taxon>Batrachia</taxon>
        <taxon>Caudata</taxon>
        <taxon>Salamandroidea</taxon>
        <taxon>Salamandridae</taxon>
        <taxon>Pleurodelinae</taxon>
        <taxon>Pleurodeles</taxon>
    </lineage>
</organism>
<sequence>MGTSQLVTSTTRDSREISAAQDARGEEKVEPQATGRTTKGSETAAEFKCGEVLMVQWDGRSRAPVVISEHQQTTGSVAGPASEVLEIWLVGHPFIKWSCLQAQSRAVME</sequence>
<evidence type="ECO:0000256" key="1">
    <source>
        <dbReference type="SAM" id="MobiDB-lite"/>
    </source>
</evidence>
<name>A0AAV7S0D0_PLEWA</name>
<evidence type="ECO:0000313" key="2">
    <source>
        <dbReference type="EMBL" id="KAJ1157195.1"/>
    </source>
</evidence>
<reference evidence="2" key="1">
    <citation type="journal article" date="2022" name="bioRxiv">
        <title>Sequencing and chromosome-scale assembly of the giantPleurodeles waltlgenome.</title>
        <authorList>
            <person name="Brown T."/>
            <person name="Elewa A."/>
            <person name="Iarovenko S."/>
            <person name="Subramanian E."/>
            <person name="Araus A.J."/>
            <person name="Petzold A."/>
            <person name="Susuki M."/>
            <person name="Suzuki K.-i.T."/>
            <person name="Hayashi T."/>
            <person name="Toyoda A."/>
            <person name="Oliveira C."/>
            <person name="Osipova E."/>
            <person name="Leigh N.D."/>
            <person name="Simon A."/>
            <person name="Yun M.H."/>
        </authorList>
    </citation>
    <scope>NUCLEOTIDE SEQUENCE</scope>
    <source>
        <strain evidence="2">20211129_DDA</strain>
        <tissue evidence="2">Liver</tissue>
    </source>
</reference>
<evidence type="ECO:0000313" key="3">
    <source>
        <dbReference type="Proteomes" id="UP001066276"/>
    </source>
</evidence>
<proteinExistence type="predicted"/>
<dbReference type="EMBL" id="JANPWB010000009">
    <property type="protein sequence ID" value="KAJ1157195.1"/>
    <property type="molecule type" value="Genomic_DNA"/>
</dbReference>
<keyword evidence="3" id="KW-1185">Reference proteome</keyword>
<protein>
    <submittedName>
        <fullName evidence="2">Uncharacterized protein</fullName>
    </submittedName>
</protein>
<dbReference type="Proteomes" id="UP001066276">
    <property type="component" value="Chromosome 5"/>
</dbReference>
<accession>A0AAV7S0D0</accession>